<dbReference type="RefSeq" id="WP_095981549.1">
    <property type="nucleotide sequence ID" value="NZ_CP022163.1"/>
</dbReference>
<name>A0A250IQL6_9BACT</name>
<dbReference type="Pfam" id="PF09723">
    <property type="entry name" value="Zn_ribbon_8"/>
    <property type="match status" value="1"/>
</dbReference>
<organism evidence="3 4">
    <name type="scientific">Melittangium boletus DSM 14713</name>
    <dbReference type="NCBI Taxonomy" id="1294270"/>
    <lineage>
        <taxon>Bacteria</taxon>
        <taxon>Pseudomonadati</taxon>
        <taxon>Myxococcota</taxon>
        <taxon>Myxococcia</taxon>
        <taxon>Myxococcales</taxon>
        <taxon>Cystobacterineae</taxon>
        <taxon>Archangiaceae</taxon>
        <taxon>Melittangium</taxon>
    </lineage>
</organism>
<protein>
    <submittedName>
        <fullName evidence="3">FmdB family transcriptional regulator</fullName>
    </submittedName>
</protein>
<evidence type="ECO:0000313" key="3">
    <source>
        <dbReference type="EMBL" id="ATB33530.1"/>
    </source>
</evidence>
<evidence type="ECO:0000256" key="1">
    <source>
        <dbReference type="SAM" id="MobiDB-lite"/>
    </source>
</evidence>
<gene>
    <name evidence="3" type="ORF">MEBOL_007028</name>
</gene>
<dbReference type="KEGG" id="mbd:MEBOL_007028"/>
<dbReference type="EMBL" id="CP022163">
    <property type="protein sequence ID" value="ATB33530.1"/>
    <property type="molecule type" value="Genomic_DNA"/>
</dbReference>
<dbReference type="PANTHER" id="PTHR34404">
    <property type="entry name" value="REGULATORY PROTEIN, FMDB FAMILY"/>
    <property type="match status" value="1"/>
</dbReference>
<keyword evidence="4" id="KW-1185">Reference proteome</keyword>
<evidence type="ECO:0000259" key="2">
    <source>
        <dbReference type="SMART" id="SM00834"/>
    </source>
</evidence>
<reference evidence="3 4" key="1">
    <citation type="submission" date="2017-06" db="EMBL/GenBank/DDBJ databases">
        <authorList>
            <person name="Kim H.J."/>
            <person name="Triplett B.A."/>
        </authorList>
    </citation>
    <scope>NUCLEOTIDE SEQUENCE [LARGE SCALE GENOMIC DNA]</scope>
    <source>
        <strain evidence="3 4">DSM 14713</strain>
    </source>
</reference>
<dbReference type="AlphaFoldDB" id="A0A250IQL6"/>
<proteinExistence type="predicted"/>
<dbReference type="Proteomes" id="UP000217289">
    <property type="component" value="Chromosome"/>
</dbReference>
<feature type="region of interest" description="Disordered" evidence="1">
    <location>
        <begin position="62"/>
        <end position="112"/>
    </location>
</feature>
<dbReference type="NCBIfam" id="TIGR02605">
    <property type="entry name" value="CxxC_CxxC_SSSS"/>
    <property type="match status" value="1"/>
</dbReference>
<dbReference type="SMART" id="SM00834">
    <property type="entry name" value="CxxC_CXXC_SSSS"/>
    <property type="match status" value="1"/>
</dbReference>
<accession>A0A250IQL6</accession>
<feature type="domain" description="Putative regulatory protein FmdB zinc ribbon" evidence="2">
    <location>
        <begin position="1"/>
        <end position="43"/>
    </location>
</feature>
<dbReference type="OrthoDB" id="9813321at2"/>
<dbReference type="InterPro" id="IPR013429">
    <property type="entry name" value="Regulatory_FmdB_Zinc_ribbon"/>
</dbReference>
<dbReference type="PANTHER" id="PTHR34404:SF2">
    <property type="entry name" value="CONSERVED SERINE RICH PROTEIN"/>
    <property type="match status" value="1"/>
</dbReference>
<sequence>MPIYEYACGSCGKTIDVLQKISDPTPEKCTACGAQASLSRVVSRSSFHLKGGGWYKDLYGSTNSSSSGGSSSSSTSSSSTSASSSSDASSSSTSAPSTASSTPAAPAASAKS</sequence>
<evidence type="ECO:0000313" key="4">
    <source>
        <dbReference type="Proteomes" id="UP000217289"/>
    </source>
</evidence>